<sequence length="125" mass="14400">MVFASPLEKREVFKRQNSTALCEINVIYPMADQYIQFNETSWVIWDTTPCGDLTSDTVVQIIIYGWDNITTPPWPIVYVETAYFGSGHVEFEPETSWPYRNNYAAIVFPFYNLGLSGTFHIALDD</sequence>
<comment type="caution">
    <text evidence="1">The sequence shown here is derived from an EMBL/GenBank/DDBJ whole genome shotgun (WGS) entry which is preliminary data.</text>
</comment>
<gene>
    <name evidence="1" type="ORF">CPELLU_LOCUS8416</name>
</gene>
<dbReference type="EMBL" id="CAJVQA010005981">
    <property type="protein sequence ID" value="CAG8631662.1"/>
    <property type="molecule type" value="Genomic_DNA"/>
</dbReference>
<dbReference type="AlphaFoldDB" id="A0A9N9GX74"/>
<dbReference type="OrthoDB" id="2334225at2759"/>
<name>A0A9N9GX74_9GLOM</name>
<organism evidence="1 2">
    <name type="scientific">Cetraspora pellucida</name>
    <dbReference type="NCBI Taxonomy" id="1433469"/>
    <lineage>
        <taxon>Eukaryota</taxon>
        <taxon>Fungi</taxon>
        <taxon>Fungi incertae sedis</taxon>
        <taxon>Mucoromycota</taxon>
        <taxon>Glomeromycotina</taxon>
        <taxon>Glomeromycetes</taxon>
        <taxon>Diversisporales</taxon>
        <taxon>Gigasporaceae</taxon>
        <taxon>Cetraspora</taxon>
    </lineage>
</organism>
<keyword evidence="2" id="KW-1185">Reference proteome</keyword>
<reference evidence="1" key="1">
    <citation type="submission" date="2021-06" db="EMBL/GenBank/DDBJ databases">
        <authorList>
            <person name="Kallberg Y."/>
            <person name="Tangrot J."/>
            <person name="Rosling A."/>
        </authorList>
    </citation>
    <scope>NUCLEOTIDE SEQUENCE</scope>
    <source>
        <strain evidence="1">FL966</strain>
    </source>
</reference>
<accession>A0A9N9GX74</accession>
<protein>
    <submittedName>
        <fullName evidence="1">20968_t:CDS:1</fullName>
    </submittedName>
</protein>
<dbReference type="Proteomes" id="UP000789759">
    <property type="component" value="Unassembled WGS sequence"/>
</dbReference>
<proteinExistence type="predicted"/>
<evidence type="ECO:0000313" key="2">
    <source>
        <dbReference type="Proteomes" id="UP000789759"/>
    </source>
</evidence>
<evidence type="ECO:0000313" key="1">
    <source>
        <dbReference type="EMBL" id="CAG8631662.1"/>
    </source>
</evidence>